<dbReference type="Gramene" id="AUR62042106-RA">
    <property type="protein sequence ID" value="AUR62042106-RA:cds"/>
    <property type="gene ID" value="AUR62042106"/>
</dbReference>
<dbReference type="EnsemblPlants" id="AUR62042106-RA">
    <property type="protein sequence ID" value="AUR62042106-RA:cds"/>
    <property type="gene ID" value="AUR62042106"/>
</dbReference>
<reference evidence="1" key="2">
    <citation type="submission" date="2021-03" db="UniProtKB">
        <authorList>
            <consortium name="EnsemblPlants"/>
        </authorList>
    </citation>
    <scope>IDENTIFICATION</scope>
</reference>
<dbReference type="AlphaFoldDB" id="A0A803N8E1"/>
<dbReference type="Proteomes" id="UP000596660">
    <property type="component" value="Unplaced"/>
</dbReference>
<name>A0A803N8E1_CHEQI</name>
<accession>A0A803N8E1</accession>
<evidence type="ECO:0000313" key="1">
    <source>
        <dbReference type="EnsemblPlants" id="AUR62042106-RA:cds"/>
    </source>
</evidence>
<proteinExistence type="predicted"/>
<organism evidence="1 2">
    <name type="scientific">Chenopodium quinoa</name>
    <name type="common">Quinoa</name>
    <dbReference type="NCBI Taxonomy" id="63459"/>
    <lineage>
        <taxon>Eukaryota</taxon>
        <taxon>Viridiplantae</taxon>
        <taxon>Streptophyta</taxon>
        <taxon>Embryophyta</taxon>
        <taxon>Tracheophyta</taxon>
        <taxon>Spermatophyta</taxon>
        <taxon>Magnoliopsida</taxon>
        <taxon>eudicotyledons</taxon>
        <taxon>Gunneridae</taxon>
        <taxon>Pentapetalae</taxon>
        <taxon>Caryophyllales</taxon>
        <taxon>Chenopodiaceae</taxon>
        <taxon>Chenopodioideae</taxon>
        <taxon>Atripliceae</taxon>
        <taxon>Chenopodium</taxon>
    </lineage>
</organism>
<dbReference type="PANTHER" id="PTHR37731">
    <property type="entry name" value="PEPTIDE TRANSPORTER FAMILY PROTEIN"/>
    <property type="match status" value="1"/>
</dbReference>
<protein>
    <submittedName>
        <fullName evidence="1">Uncharacterized protein</fullName>
    </submittedName>
</protein>
<evidence type="ECO:0000313" key="2">
    <source>
        <dbReference type="Proteomes" id="UP000596660"/>
    </source>
</evidence>
<keyword evidence="2" id="KW-1185">Reference proteome</keyword>
<sequence>MGKMKVDNEGGSSNVLCGDYEELLFTHNDKENVSQYKWALDSSASISRQRNKVLEKSDYTIISGSPFIKKSGWRKIAFYFNVSFEIRDKNIEFDENRNVQRAEFVVRAYMQGGRFSDGWGSCEWREKKFMKPNNDIPSTAETRAKNKACQTASLDALCLLYSLSAFIPCDLCSNIDLLLYVNSVTSTSLGHTLIPLVAAYASQIDGYIYLKVVEPPMVYPS</sequence>
<dbReference type="PANTHER" id="PTHR37731:SF1">
    <property type="entry name" value="PEPTIDE TRANSPORTER FAMILY PROTEIN"/>
    <property type="match status" value="1"/>
</dbReference>
<reference evidence="1" key="1">
    <citation type="journal article" date="2017" name="Nature">
        <title>The genome of Chenopodium quinoa.</title>
        <authorList>
            <person name="Jarvis D.E."/>
            <person name="Ho Y.S."/>
            <person name="Lightfoot D.J."/>
            <person name="Schmoeckel S.M."/>
            <person name="Li B."/>
            <person name="Borm T.J.A."/>
            <person name="Ohyanagi H."/>
            <person name="Mineta K."/>
            <person name="Michell C.T."/>
            <person name="Saber N."/>
            <person name="Kharbatia N.M."/>
            <person name="Rupper R.R."/>
            <person name="Sharp A.R."/>
            <person name="Dally N."/>
            <person name="Boughton B.A."/>
            <person name="Woo Y.H."/>
            <person name="Gao G."/>
            <person name="Schijlen E.G.W.M."/>
            <person name="Guo X."/>
            <person name="Momin A.A."/>
            <person name="Negrao S."/>
            <person name="Al-Babili S."/>
            <person name="Gehring C."/>
            <person name="Roessner U."/>
            <person name="Jung C."/>
            <person name="Murphy K."/>
            <person name="Arold S.T."/>
            <person name="Gojobori T."/>
            <person name="van der Linden C.G."/>
            <person name="van Loo E.N."/>
            <person name="Jellen E.N."/>
            <person name="Maughan P.J."/>
            <person name="Tester M."/>
        </authorList>
    </citation>
    <scope>NUCLEOTIDE SEQUENCE [LARGE SCALE GENOMIC DNA]</scope>
    <source>
        <strain evidence="1">cv. PI 614886</strain>
    </source>
</reference>